<evidence type="ECO:0000313" key="10">
    <source>
        <dbReference type="Proteomes" id="UP001320876"/>
    </source>
</evidence>
<dbReference type="EC" id="2.6.1.42" evidence="5"/>
<evidence type="ECO:0000256" key="2">
    <source>
        <dbReference type="ARBA" id="ARBA00004931"/>
    </source>
</evidence>
<gene>
    <name evidence="9" type="ORF">OKA05_00980</name>
</gene>
<evidence type="ECO:0000256" key="5">
    <source>
        <dbReference type="ARBA" id="ARBA00013053"/>
    </source>
</evidence>
<evidence type="ECO:0000256" key="3">
    <source>
        <dbReference type="ARBA" id="ARBA00005072"/>
    </source>
</evidence>
<proteinExistence type="inferred from homology"/>
<name>A0ABT3GBV7_9BACT</name>
<dbReference type="InterPro" id="IPR050571">
    <property type="entry name" value="Class-IV_PLP-Dep_Aminotrnsfr"/>
</dbReference>
<dbReference type="PANTHER" id="PTHR42743">
    <property type="entry name" value="AMINO-ACID AMINOTRANSFERASE"/>
    <property type="match status" value="1"/>
</dbReference>
<dbReference type="InterPro" id="IPR001544">
    <property type="entry name" value="Aminotrans_IV"/>
</dbReference>
<comment type="pathway">
    <text evidence="3">Amino-acid biosynthesis; L-leucine biosynthesis; L-leucine from 3-methyl-2-oxobutanoate: step 4/4.</text>
</comment>
<dbReference type="Gene3D" id="3.20.10.10">
    <property type="entry name" value="D-amino Acid Aminotransferase, subunit A, domain 2"/>
    <property type="match status" value="1"/>
</dbReference>
<comment type="caution">
    <text evidence="9">The sequence shown here is derived from an EMBL/GenBank/DDBJ whole genome shotgun (WGS) entry which is preliminary data.</text>
</comment>
<keyword evidence="10" id="KW-1185">Reference proteome</keyword>
<organism evidence="9 10">
    <name type="scientific">Luteolibacter arcticus</name>
    <dbReference type="NCBI Taxonomy" id="1581411"/>
    <lineage>
        <taxon>Bacteria</taxon>
        <taxon>Pseudomonadati</taxon>
        <taxon>Verrucomicrobiota</taxon>
        <taxon>Verrucomicrobiia</taxon>
        <taxon>Verrucomicrobiales</taxon>
        <taxon>Verrucomicrobiaceae</taxon>
        <taxon>Luteolibacter</taxon>
    </lineage>
</organism>
<dbReference type="InterPro" id="IPR043132">
    <property type="entry name" value="BCAT-like_C"/>
</dbReference>
<keyword evidence="9" id="KW-0032">Aminotransferase</keyword>
<evidence type="ECO:0000256" key="7">
    <source>
        <dbReference type="ARBA" id="ARBA00048798"/>
    </source>
</evidence>
<evidence type="ECO:0000256" key="1">
    <source>
        <dbReference type="ARBA" id="ARBA00004824"/>
    </source>
</evidence>
<evidence type="ECO:0000256" key="8">
    <source>
        <dbReference type="ARBA" id="ARBA00049229"/>
    </source>
</evidence>
<dbReference type="Gene3D" id="3.30.470.10">
    <property type="match status" value="1"/>
</dbReference>
<sequence length="267" mass="28562">MSWIWCNGDFLDGPLAISPTDRGLTNGLGLFETVLALDGQPVAIDLHLARMKAGAARLRWSLEAEEIGDAIPSLLERCGLANQRARVRIAMTAGVGDLRDLARGVDSLTWITAAACPPPPESVSLVTSSFPRNERSPLAGLKCASYAENLIALDQARRAGADEAVFFNTRGELCEATTANVFLVKDGVTLTPPLASGCLPGTMRERVMCQIPVREVALEVHDVETADELFLTSSTRGVVPVAAIDGRSLSPGPVAEQLRGSGWERWK</sequence>
<dbReference type="InterPro" id="IPR043131">
    <property type="entry name" value="BCAT-like_N"/>
</dbReference>
<evidence type="ECO:0000256" key="4">
    <source>
        <dbReference type="ARBA" id="ARBA00009320"/>
    </source>
</evidence>
<comment type="pathway">
    <text evidence="2">Amino-acid biosynthesis; L-valine biosynthesis; L-valine from pyruvate: step 4/4.</text>
</comment>
<dbReference type="Proteomes" id="UP001320876">
    <property type="component" value="Unassembled WGS sequence"/>
</dbReference>
<evidence type="ECO:0000256" key="6">
    <source>
        <dbReference type="ARBA" id="ARBA00048212"/>
    </source>
</evidence>
<comment type="similarity">
    <text evidence="4">Belongs to the class-IV pyridoxal-phosphate-dependent aminotransferase family.</text>
</comment>
<comment type="pathway">
    <text evidence="1">Amino-acid biosynthesis; L-isoleucine biosynthesis; L-isoleucine from 2-oxobutanoate: step 4/4.</text>
</comment>
<dbReference type="InterPro" id="IPR036038">
    <property type="entry name" value="Aminotransferase-like"/>
</dbReference>
<comment type="catalytic activity">
    <reaction evidence="8">
        <text>L-leucine + 2-oxoglutarate = 4-methyl-2-oxopentanoate + L-glutamate</text>
        <dbReference type="Rhea" id="RHEA:18321"/>
        <dbReference type="ChEBI" id="CHEBI:16810"/>
        <dbReference type="ChEBI" id="CHEBI:17865"/>
        <dbReference type="ChEBI" id="CHEBI:29985"/>
        <dbReference type="ChEBI" id="CHEBI:57427"/>
        <dbReference type="EC" id="2.6.1.42"/>
    </reaction>
</comment>
<protein>
    <recommendedName>
        <fullName evidence="5">branched-chain-amino-acid transaminase</fullName>
        <ecNumber evidence="5">2.6.1.42</ecNumber>
    </recommendedName>
</protein>
<dbReference type="GO" id="GO:0008483">
    <property type="term" value="F:transaminase activity"/>
    <property type="evidence" value="ECO:0007669"/>
    <property type="project" value="UniProtKB-KW"/>
</dbReference>
<dbReference type="CDD" id="cd00449">
    <property type="entry name" value="PLPDE_IV"/>
    <property type="match status" value="1"/>
</dbReference>
<dbReference type="Pfam" id="PF01063">
    <property type="entry name" value="Aminotran_4"/>
    <property type="match status" value="1"/>
</dbReference>
<comment type="catalytic activity">
    <reaction evidence="7">
        <text>L-isoleucine + 2-oxoglutarate = (S)-3-methyl-2-oxopentanoate + L-glutamate</text>
        <dbReference type="Rhea" id="RHEA:24801"/>
        <dbReference type="ChEBI" id="CHEBI:16810"/>
        <dbReference type="ChEBI" id="CHEBI:29985"/>
        <dbReference type="ChEBI" id="CHEBI:35146"/>
        <dbReference type="ChEBI" id="CHEBI:58045"/>
        <dbReference type="EC" id="2.6.1.42"/>
    </reaction>
</comment>
<keyword evidence="9" id="KW-0808">Transferase</keyword>
<dbReference type="SUPFAM" id="SSF56752">
    <property type="entry name" value="D-aminoacid aminotransferase-like PLP-dependent enzymes"/>
    <property type="match status" value="1"/>
</dbReference>
<evidence type="ECO:0000313" key="9">
    <source>
        <dbReference type="EMBL" id="MCW1921105.1"/>
    </source>
</evidence>
<dbReference type="RefSeq" id="WP_264485214.1">
    <property type="nucleotide sequence ID" value="NZ_JAPDDT010000001.1"/>
</dbReference>
<reference evidence="9 10" key="1">
    <citation type="submission" date="2022-10" db="EMBL/GenBank/DDBJ databases">
        <title>Luteolibacter arcticus strain CCTCC AB 2014275, whole genome shotgun sequencing project.</title>
        <authorList>
            <person name="Zhao G."/>
            <person name="Shen L."/>
        </authorList>
    </citation>
    <scope>NUCLEOTIDE SEQUENCE [LARGE SCALE GENOMIC DNA]</scope>
    <source>
        <strain evidence="9 10">CCTCC AB 2014275</strain>
    </source>
</reference>
<comment type="catalytic activity">
    <reaction evidence="6">
        <text>L-valine + 2-oxoglutarate = 3-methyl-2-oxobutanoate + L-glutamate</text>
        <dbReference type="Rhea" id="RHEA:24813"/>
        <dbReference type="ChEBI" id="CHEBI:11851"/>
        <dbReference type="ChEBI" id="CHEBI:16810"/>
        <dbReference type="ChEBI" id="CHEBI:29985"/>
        <dbReference type="ChEBI" id="CHEBI:57762"/>
        <dbReference type="EC" id="2.6.1.42"/>
    </reaction>
</comment>
<accession>A0ABT3GBV7</accession>
<dbReference type="EMBL" id="JAPDDT010000001">
    <property type="protein sequence ID" value="MCW1921105.1"/>
    <property type="molecule type" value="Genomic_DNA"/>
</dbReference>
<dbReference type="PANTHER" id="PTHR42743:SF11">
    <property type="entry name" value="AMINODEOXYCHORISMATE LYASE"/>
    <property type="match status" value="1"/>
</dbReference>